<dbReference type="InParanoid" id="C4JJH9"/>
<sequence>MPMRVNQGRYPCVSERRKAKEPSTRYLEDTLYPALVRWAVQVSEPCCFGILTAFKALARKPQDLDPVSK</sequence>
<dbReference type="EMBL" id="CH476615">
    <property type="protein sequence ID" value="EEP76937.1"/>
    <property type="molecule type" value="Genomic_DNA"/>
</dbReference>
<dbReference type="AlphaFoldDB" id="C4JJH9"/>
<reference evidence="2" key="1">
    <citation type="journal article" date="2009" name="Genome Res.">
        <title>Comparative genomic analyses of the human fungal pathogens Coccidioides and their relatives.</title>
        <authorList>
            <person name="Sharpton T.J."/>
            <person name="Stajich J.E."/>
            <person name="Rounsley S.D."/>
            <person name="Gardner M.J."/>
            <person name="Wortman J.R."/>
            <person name="Jordar V.S."/>
            <person name="Maiti R."/>
            <person name="Kodira C.D."/>
            <person name="Neafsey D.E."/>
            <person name="Zeng Q."/>
            <person name="Hung C.-Y."/>
            <person name="McMahan C."/>
            <person name="Muszewska A."/>
            <person name="Grynberg M."/>
            <person name="Mandel M.A."/>
            <person name="Kellner E.M."/>
            <person name="Barker B.M."/>
            <person name="Galgiani J.N."/>
            <person name="Orbach M.J."/>
            <person name="Kirkland T.N."/>
            <person name="Cole G.T."/>
            <person name="Henn M.R."/>
            <person name="Birren B.W."/>
            <person name="Taylor J.W."/>
        </authorList>
    </citation>
    <scope>NUCLEOTIDE SEQUENCE [LARGE SCALE GENOMIC DNA]</scope>
    <source>
        <strain evidence="2">UAMH 1704</strain>
    </source>
</reference>
<name>C4JJH9_UNCRE</name>
<evidence type="ECO:0000313" key="2">
    <source>
        <dbReference type="Proteomes" id="UP000002058"/>
    </source>
</evidence>
<dbReference type="VEuPathDB" id="FungiDB:UREG_01786"/>
<dbReference type="Proteomes" id="UP000002058">
    <property type="component" value="Unassembled WGS sequence"/>
</dbReference>
<dbReference type="KEGG" id="ure:UREG_01786"/>
<evidence type="ECO:0000313" key="1">
    <source>
        <dbReference type="EMBL" id="EEP76937.1"/>
    </source>
</evidence>
<keyword evidence="2" id="KW-1185">Reference proteome</keyword>
<dbReference type="RefSeq" id="XP_002542270.1">
    <property type="nucleotide sequence ID" value="XM_002542224.1"/>
</dbReference>
<gene>
    <name evidence="1" type="ORF">UREG_01786</name>
</gene>
<organism evidence="1 2">
    <name type="scientific">Uncinocarpus reesii (strain UAMH 1704)</name>
    <dbReference type="NCBI Taxonomy" id="336963"/>
    <lineage>
        <taxon>Eukaryota</taxon>
        <taxon>Fungi</taxon>
        <taxon>Dikarya</taxon>
        <taxon>Ascomycota</taxon>
        <taxon>Pezizomycotina</taxon>
        <taxon>Eurotiomycetes</taxon>
        <taxon>Eurotiomycetidae</taxon>
        <taxon>Onygenales</taxon>
        <taxon>Onygenaceae</taxon>
        <taxon>Uncinocarpus</taxon>
    </lineage>
</organism>
<proteinExistence type="predicted"/>
<dbReference type="HOGENOM" id="CLU_2777779_0_0_1"/>
<protein>
    <submittedName>
        <fullName evidence="1">Uncharacterized protein</fullName>
    </submittedName>
</protein>
<dbReference type="GeneID" id="8443839"/>
<accession>C4JJH9</accession>